<name>A0A9D1I6K8_9FIRM</name>
<dbReference type="EMBL" id="DVMO01000105">
    <property type="protein sequence ID" value="HIU28143.1"/>
    <property type="molecule type" value="Genomic_DNA"/>
</dbReference>
<keyword evidence="1" id="KW-1133">Transmembrane helix</keyword>
<feature type="transmembrane region" description="Helical" evidence="1">
    <location>
        <begin position="33"/>
        <end position="50"/>
    </location>
</feature>
<reference evidence="2" key="1">
    <citation type="submission" date="2020-10" db="EMBL/GenBank/DDBJ databases">
        <authorList>
            <person name="Gilroy R."/>
        </authorList>
    </citation>
    <scope>NUCLEOTIDE SEQUENCE</scope>
    <source>
        <strain evidence="2">11300</strain>
    </source>
</reference>
<dbReference type="InterPro" id="IPR005642">
    <property type="entry name" value="LysO"/>
</dbReference>
<feature type="transmembrane region" description="Helical" evidence="1">
    <location>
        <begin position="62"/>
        <end position="83"/>
    </location>
</feature>
<dbReference type="PANTHER" id="PTHR35804:SF1">
    <property type="entry name" value="LYSINE EXPORTER LYSO"/>
    <property type="match status" value="1"/>
</dbReference>
<organism evidence="2 3">
    <name type="scientific">Candidatus Fimisoma avicola</name>
    <dbReference type="NCBI Taxonomy" id="2840826"/>
    <lineage>
        <taxon>Bacteria</taxon>
        <taxon>Bacillati</taxon>
        <taxon>Bacillota</taxon>
        <taxon>Clostridia</taxon>
        <taxon>Eubacteriales</taxon>
        <taxon>Candidatus Fimisoma</taxon>
    </lineage>
</organism>
<proteinExistence type="predicted"/>
<feature type="transmembrane region" description="Helical" evidence="1">
    <location>
        <begin position="236"/>
        <end position="260"/>
    </location>
</feature>
<evidence type="ECO:0000256" key="1">
    <source>
        <dbReference type="SAM" id="Phobius"/>
    </source>
</evidence>
<gene>
    <name evidence="2" type="ORF">IAD16_07190</name>
</gene>
<dbReference type="Pfam" id="PF03956">
    <property type="entry name" value="Lys_export"/>
    <property type="match status" value="2"/>
</dbReference>
<dbReference type="Proteomes" id="UP000824091">
    <property type="component" value="Unassembled WGS sequence"/>
</dbReference>
<protein>
    <submittedName>
        <fullName evidence="2">Lysine exporter LysO family protein</fullName>
    </submittedName>
</protein>
<feature type="transmembrane region" description="Helical" evidence="1">
    <location>
        <begin position="132"/>
        <end position="150"/>
    </location>
</feature>
<evidence type="ECO:0000313" key="3">
    <source>
        <dbReference type="Proteomes" id="UP000824091"/>
    </source>
</evidence>
<feature type="transmembrane region" description="Helical" evidence="1">
    <location>
        <begin position="197"/>
        <end position="224"/>
    </location>
</feature>
<dbReference type="GO" id="GO:0005886">
    <property type="term" value="C:plasma membrane"/>
    <property type="evidence" value="ECO:0007669"/>
    <property type="project" value="TreeGrafter"/>
</dbReference>
<keyword evidence="1" id="KW-0812">Transmembrane</keyword>
<comment type="caution">
    <text evidence="2">The sequence shown here is derived from an EMBL/GenBank/DDBJ whole genome shotgun (WGS) entry which is preliminary data.</text>
</comment>
<dbReference type="AlphaFoldDB" id="A0A9D1I6K8"/>
<feature type="transmembrane region" description="Helical" evidence="1">
    <location>
        <begin position="309"/>
        <end position="332"/>
    </location>
</feature>
<feature type="transmembrane region" description="Helical" evidence="1">
    <location>
        <begin position="6"/>
        <end position="21"/>
    </location>
</feature>
<feature type="transmembrane region" description="Helical" evidence="1">
    <location>
        <begin position="162"/>
        <end position="185"/>
    </location>
</feature>
<accession>A0A9D1I6K8</accession>
<reference evidence="2" key="2">
    <citation type="journal article" date="2021" name="PeerJ">
        <title>Extensive microbial diversity within the chicken gut microbiome revealed by metagenomics and culture.</title>
        <authorList>
            <person name="Gilroy R."/>
            <person name="Ravi A."/>
            <person name="Getino M."/>
            <person name="Pursley I."/>
            <person name="Horton D.L."/>
            <person name="Alikhan N.F."/>
            <person name="Baker D."/>
            <person name="Gharbi K."/>
            <person name="Hall N."/>
            <person name="Watson M."/>
            <person name="Adriaenssens E.M."/>
            <person name="Foster-Nyarko E."/>
            <person name="Jarju S."/>
            <person name="Secka A."/>
            <person name="Antonio M."/>
            <person name="Oren A."/>
            <person name="Chaudhuri R.R."/>
            <person name="La Ragione R."/>
            <person name="Hildebrand F."/>
            <person name="Pallen M.J."/>
        </authorList>
    </citation>
    <scope>NUCLEOTIDE SEQUENCE</scope>
    <source>
        <strain evidence="2">11300</strain>
    </source>
</reference>
<keyword evidence="1" id="KW-0472">Membrane</keyword>
<dbReference type="GO" id="GO:0015661">
    <property type="term" value="F:L-lysine efflux transmembrane transporter activity"/>
    <property type="evidence" value="ECO:0007669"/>
    <property type="project" value="InterPro"/>
</dbReference>
<dbReference type="PANTHER" id="PTHR35804">
    <property type="entry name" value="LYSINE EXPORTER LYSO"/>
    <property type="match status" value="1"/>
</dbReference>
<sequence length="333" mass="35517">MDLILYLGAIITGYIVGSAARSKKEKMAWTGKVQTVAIIILVLGMGARMGANKEITDNLSSIGLSALIMTMGVMAGTIGALFITRKILGMDRYGRIHKKSEKTQEEGSETVKESLRTIEEDEKKQGSNSMTVIILISVAIGMLFGFFVIRDVFADNMADFEYWAGLIVKAGLTVLLFFIGIDLGLEGTVIENFKAVGVKIVIIPIAVILGTLIGAAAMSFFIGVSVKEALAIGAGFGWYTLAPGILMEAGYLTASAISFLHNVMRELSSIIFIPIIAKKIGYLETTGMPGAAAMDVCLPIVEKATRSDVAVYAFVSGFVLSILVPVMVPIIIG</sequence>
<evidence type="ECO:0000313" key="2">
    <source>
        <dbReference type="EMBL" id="HIU28143.1"/>
    </source>
</evidence>